<dbReference type="AlphaFoldDB" id="A0A1Z4KW67"/>
<dbReference type="Pfam" id="PF13358">
    <property type="entry name" value="DDE_3"/>
    <property type="match status" value="1"/>
</dbReference>
<accession>A0A1Z4KW67</accession>
<dbReference type="InterPro" id="IPR038717">
    <property type="entry name" value="Tc1-like_DDE_dom"/>
</dbReference>
<reference evidence="2 3" key="1">
    <citation type="submission" date="2017-06" db="EMBL/GenBank/DDBJ databases">
        <title>Genome sequencing of cyanobaciteial culture collection at National Institute for Environmental Studies (NIES).</title>
        <authorList>
            <person name="Hirose Y."/>
            <person name="Shimura Y."/>
            <person name="Fujisawa T."/>
            <person name="Nakamura Y."/>
            <person name="Kawachi M."/>
        </authorList>
    </citation>
    <scope>NUCLEOTIDE SEQUENCE [LARGE SCALE GENOMIC DNA]</scope>
    <source>
        <strain evidence="2 3">NIES-23</strain>
        <plasmid evidence="3">Plasmid Plasmid2 dna</plasmid>
    </source>
</reference>
<evidence type="ECO:0000259" key="1">
    <source>
        <dbReference type="Pfam" id="PF13358"/>
    </source>
</evidence>
<feature type="domain" description="Tc1-like transposase DDE" evidence="1">
    <location>
        <begin position="21"/>
        <end position="198"/>
    </location>
</feature>
<proteinExistence type="predicted"/>
<protein>
    <submittedName>
        <fullName evidence="2">Transposase</fullName>
    </submittedName>
</protein>
<sequence length="222" mass="25793">MEDITGLYISAIERHIKGERTISIDEMTGIQATERLEKDLPMRPGKVERREFEYIRHGTQSLIASFDVATGQIVEPTCSDTRTEIDFALHIRRTIETDTQAKKWHLIMDCLNTHQSESLVRLVAEKEGLNLDLGIKGESGILKSMKSRTTFLSDPAHRIVFHYTPKHSSWLNQIEIWFSILVRKLLRRASFLSQDDLKNRILKFIDYFRELHKKDDPIAMLV</sequence>
<dbReference type="InterPro" id="IPR036397">
    <property type="entry name" value="RNaseH_sf"/>
</dbReference>
<dbReference type="Proteomes" id="UP000217507">
    <property type="component" value="Plasmid Plasmid2 dna"/>
</dbReference>
<evidence type="ECO:0000313" key="2">
    <source>
        <dbReference type="EMBL" id="BAY73158.1"/>
    </source>
</evidence>
<dbReference type="GO" id="GO:0003676">
    <property type="term" value="F:nucleic acid binding"/>
    <property type="evidence" value="ECO:0007669"/>
    <property type="project" value="InterPro"/>
</dbReference>
<keyword evidence="2" id="KW-0614">Plasmid</keyword>
<dbReference type="Gene3D" id="3.30.420.10">
    <property type="entry name" value="Ribonuclease H-like superfamily/Ribonuclease H"/>
    <property type="match status" value="1"/>
</dbReference>
<name>A0A1Z4KW67_ANAVA</name>
<geneLocation type="plasmid" evidence="2">
    <name>plasmid2</name>
</geneLocation>
<dbReference type="EMBL" id="AP018218">
    <property type="protein sequence ID" value="BAY73158.1"/>
    <property type="molecule type" value="Genomic_DNA"/>
</dbReference>
<organism evidence="2 3">
    <name type="scientific">Trichormus variabilis NIES-23</name>
    <dbReference type="NCBI Taxonomy" id="1973479"/>
    <lineage>
        <taxon>Bacteria</taxon>
        <taxon>Bacillati</taxon>
        <taxon>Cyanobacteriota</taxon>
        <taxon>Cyanophyceae</taxon>
        <taxon>Nostocales</taxon>
        <taxon>Nostocaceae</taxon>
        <taxon>Trichormus</taxon>
    </lineage>
</organism>
<evidence type="ECO:0000313" key="3">
    <source>
        <dbReference type="Proteomes" id="UP000217507"/>
    </source>
</evidence>
<gene>
    <name evidence="2" type="ORF">NIES23_59860</name>
</gene>